<evidence type="ECO:0000256" key="1">
    <source>
        <dbReference type="ARBA" id="ARBA00022723"/>
    </source>
</evidence>
<dbReference type="PANTHER" id="PTHR21366">
    <property type="entry name" value="GLYOXALASE FAMILY PROTEIN"/>
    <property type="match status" value="1"/>
</dbReference>
<feature type="domain" description="VOC" evidence="2">
    <location>
        <begin position="19"/>
        <end position="134"/>
    </location>
</feature>
<accession>A0A318D4R9</accession>
<dbReference type="Proteomes" id="UP000247689">
    <property type="component" value="Unassembled WGS sequence"/>
</dbReference>
<keyword evidence="4" id="KW-1185">Reference proteome</keyword>
<dbReference type="InterPro" id="IPR018146">
    <property type="entry name" value="Glyoxalase_1_CS"/>
</dbReference>
<sequence length="136" mass="15311">MNSGFDKYLKHLTSECSLKIGQIAITVANVESSLVFYRDILGLEFLFAPSEELAFLQSEDIRIMLSTPQGVGEVGKNSILYFKVSDIEERYKQLVAKGAKTERQPQLAAQMPDHELWIGFVKDPDGNLVGLMEEKR</sequence>
<protein>
    <submittedName>
        <fullName evidence="3">Glyoxalase</fullName>
    </submittedName>
</protein>
<evidence type="ECO:0000313" key="3">
    <source>
        <dbReference type="EMBL" id="PXF62848.1"/>
    </source>
</evidence>
<dbReference type="PROSITE" id="PS51819">
    <property type="entry name" value="VOC"/>
    <property type="match status" value="1"/>
</dbReference>
<dbReference type="AlphaFoldDB" id="A0A318D4R9"/>
<evidence type="ECO:0000259" key="2">
    <source>
        <dbReference type="PROSITE" id="PS51819"/>
    </source>
</evidence>
<gene>
    <name evidence="3" type="ORF">DL796_11080</name>
</gene>
<dbReference type="Pfam" id="PF00903">
    <property type="entry name" value="Glyoxalase"/>
    <property type="match status" value="1"/>
</dbReference>
<keyword evidence="1" id="KW-0479">Metal-binding</keyword>
<dbReference type="SUPFAM" id="SSF54593">
    <property type="entry name" value="Glyoxalase/Bleomycin resistance protein/Dihydroxybiphenyl dioxygenase"/>
    <property type="match status" value="1"/>
</dbReference>
<dbReference type="InterPro" id="IPR037523">
    <property type="entry name" value="VOC_core"/>
</dbReference>
<name>A0A318D4R9_9GAMM</name>
<dbReference type="GO" id="GO:0004462">
    <property type="term" value="F:lactoylglutathione lyase activity"/>
    <property type="evidence" value="ECO:0007669"/>
    <property type="project" value="InterPro"/>
</dbReference>
<comment type="caution">
    <text evidence="3">The sequence shown here is derived from an EMBL/GenBank/DDBJ whole genome shotgun (WGS) entry which is preliminary data.</text>
</comment>
<dbReference type="InterPro" id="IPR050383">
    <property type="entry name" value="GlyoxalaseI/FosfomycinResist"/>
</dbReference>
<organism evidence="3 4">
    <name type="scientific">Kangiella spongicola</name>
    <dbReference type="NCBI Taxonomy" id="796379"/>
    <lineage>
        <taxon>Bacteria</taxon>
        <taxon>Pseudomonadati</taxon>
        <taxon>Pseudomonadota</taxon>
        <taxon>Gammaproteobacteria</taxon>
        <taxon>Kangiellales</taxon>
        <taxon>Kangiellaceae</taxon>
        <taxon>Kangiella</taxon>
    </lineage>
</organism>
<dbReference type="EMBL" id="QICH01000003">
    <property type="protein sequence ID" value="PXF62848.1"/>
    <property type="molecule type" value="Genomic_DNA"/>
</dbReference>
<dbReference type="GO" id="GO:0046872">
    <property type="term" value="F:metal ion binding"/>
    <property type="evidence" value="ECO:0007669"/>
    <property type="project" value="UniProtKB-KW"/>
</dbReference>
<dbReference type="InterPro" id="IPR029068">
    <property type="entry name" value="Glyas_Bleomycin-R_OHBP_Dase"/>
</dbReference>
<evidence type="ECO:0000313" key="4">
    <source>
        <dbReference type="Proteomes" id="UP000247689"/>
    </source>
</evidence>
<dbReference type="InterPro" id="IPR004360">
    <property type="entry name" value="Glyas_Fos-R_dOase_dom"/>
</dbReference>
<dbReference type="PROSITE" id="PS00934">
    <property type="entry name" value="GLYOXALASE_I_1"/>
    <property type="match status" value="1"/>
</dbReference>
<dbReference type="Gene3D" id="3.10.180.10">
    <property type="entry name" value="2,3-Dihydroxybiphenyl 1,2-Dioxygenase, domain 1"/>
    <property type="match status" value="1"/>
</dbReference>
<proteinExistence type="predicted"/>
<dbReference type="OrthoDB" id="9804944at2"/>
<reference evidence="3 4" key="1">
    <citation type="submission" date="2018-05" db="EMBL/GenBank/DDBJ databases">
        <title>Kangiella spongicola genome sequence.</title>
        <authorList>
            <person name="Maclea K.S."/>
            <person name="Goen A.E."/>
            <person name="Kelley C."/>
            <person name="Underriner A."/>
            <person name="Silverwood T."/>
            <person name="Trachtenberg A.M."/>
        </authorList>
    </citation>
    <scope>NUCLEOTIDE SEQUENCE [LARGE SCALE GENOMIC DNA]</scope>
    <source>
        <strain evidence="3 4">ATCC BAA-2076</strain>
    </source>
</reference>